<name>A0A1M6QI17_9BACT</name>
<feature type="signal peptide" evidence="1">
    <location>
        <begin position="1"/>
        <end position="22"/>
    </location>
</feature>
<dbReference type="Proteomes" id="UP000184275">
    <property type="component" value="Unassembled WGS sequence"/>
</dbReference>
<evidence type="ECO:0000313" key="3">
    <source>
        <dbReference type="Proteomes" id="UP000184275"/>
    </source>
</evidence>
<dbReference type="EMBL" id="FRAW01000002">
    <property type="protein sequence ID" value="SHK19693.1"/>
    <property type="molecule type" value="Genomic_DNA"/>
</dbReference>
<proteinExistence type="predicted"/>
<organism evidence="2 3">
    <name type="scientific">Fibrobacter intestinalis</name>
    <dbReference type="NCBI Taxonomy" id="28122"/>
    <lineage>
        <taxon>Bacteria</taxon>
        <taxon>Pseudomonadati</taxon>
        <taxon>Fibrobacterota</taxon>
        <taxon>Fibrobacteria</taxon>
        <taxon>Fibrobacterales</taxon>
        <taxon>Fibrobacteraceae</taxon>
        <taxon>Fibrobacter</taxon>
    </lineage>
</organism>
<protein>
    <recommendedName>
        <fullName evidence="4">Outer membrane insertion C-terminal signal</fullName>
    </recommendedName>
</protein>
<evidence type="ECO:0008006" key="4">
    <source>
        <dbReference type="Google" id="ProtNLM"/>
    </source>
</evidence>
<gene>
    <name evidence="2" type="ORF">SAMN05720469_102103</name>
</gene>
<keyword evidence="3" id="KW-1185">Reference proteome</keyword>
<dbReference type="AlphaFoldDB" id="A0A1M6QI17"/>
<dbReference type="RefSeq" id="WP_073302118.1">
    <property type="nucleotide sequence ID" value="NZ_FRAW01000002.1"/>
</dbReference>
<sequence>MKKLWIGVLFWCGVLWAESAMADPPPVTSFSEKFFLQLIARYNYASFSGESTDDVDLKTNLPIELGVGGGYGIFSWSSLLSFSFGSEDDRPSTKGTNLQLGFYGNRFFGEASLLADDGFYSKKWNEDNAISYNLFVMELALKLNYLWNPEHSLRAFYSMDRRQWVNNGSFICGLGAYYHGIESKDSVMAYYSERQSFLHAGPSVGYSYNWVWDSGMFLNLMATGSTTVGKNVTRDKWMVFFQFFPQAVLGYHSDTWSVNFPFAINFLHLSDQSGKISDVLLKASGGMTLTKRF</sequence>
<keyword evidence="1" id="KW-0732">Signal</keyword>
<feature type="chain" id="PRO_5011957681" description="Outer membrane insertion C-terminal signal" evidence="1">
    <location>
        <begin position="23"/>
        <end position="293"/>
    </location>
</feature>
<evidence type="ECO:0000256" key="1">
    <source>
        <dbReference type="SAM" id="SignalP"/>
    </source>
</evidence>
<dbReference type="Pfam" id="PF14391">
    <property type="entry name" value="DUF4421"/>
    <property type="match status" value="1"/>
</dbReference>
<reference evidence="3" key="1">
    <citation type="submission" date="2016-11" db="EMBL/GenBank/DDBJ databases">
        <authorList>
            <person name="Varghese N."/>
            <person name="Submissions S."/>
        </authorList>
    </citation>
    <scope>NUCLEOTIDE SEQUENCE [LARGE SCALE GENOMIC DNA]</scope>
    <source>
        <strain evidence="3">UWOS</strain>
    </source>
</reference>
<accession>A0A1M6QI17</accession>
<dbReference type="InterPro" id="IPR025535">
    <property type="entry name" value="DUF4421"/>
</dbReference>
<evidence type="ECO:0000313" key="2">
    <source>
        <dbReference type="EMBL" id="SHK19693.1"/>
    </source>
</evidence>